<dbReference type="PROSITE" id="PS51257">
    <property type="entry name" value="PROKAR_LIPOPROTEIN"/>
    <property type="match status" value="1"/>
</dbReference>
<dbReference type="OrthoDB" id="1466062at2"/>
<protein>
    <submittedName>
        <fullName evidence="1">Uncharacterized protein DUF4270</fullName>
    </submittedName>
</protein>
<dbReference type="Proteomes" id="UP000295215">
    <property type="component" value="Unassembled WGS sequence"/>
</dbReference>
<dbReference type="EMBL" id="SOAG01000012">
    <property type="protein sequence ID" value="TDS58178.1"/>
    <property type="molecule type" value="Genomic_DNA"/>
</dbReference>
<accession>A0A4R7F1A1</accession>
<evidence type="ECO:0000313" key="2">
    <source>
        <dbReference type="Proteomes" id="UP000295215"/>
    </source>
</evidence>
<comment type="caution">
    <text evidence="1">The sequence shown here is derived from an EMBL/GenBank/DDBJ whole genome shotgun (WGS) entry which is preliminary data.</text>
</comment>
<name>A0A4R7F1A1_9FLAO</name>
<proteinExistence type="predicted"/>
<dbReference type="InterPro" id="IPR025366">
    <property type="entry name" value="DUF4270"/>
</dbReference>
<sequence length="555" mass="61992">MNRKNIFKGILFALTFIGLQSCDKDFSDVGGNIIGDGNINIETYTVENIVAYNQSYGAADTKNLVEIPLGFYENGTLGQTSSSFVVQVASNSSAFSLIGENAKIDSVYVYIPYFSEYEKTENDIAKYKLNNVYGDGSFDLKVYQNGYFLSNSNPSQGGSSKYFSNNSSIFNSNKIGNILNDSPDSKQNTNFVFTNTNIIIYKYDKDGNPIKDETTGKHQEQERLSPGLWLDLNKEYFQELFIGKKTALQDPNTFNDLFRGLYFVASGNSSKGAIGLLNIFQGQLVVKYTDEKKSTNSEGEETTTTEKKTMTFSLSSGVSSGNLDANSNINVNLYQNSNNAEYLDAISQADTKNGDDKLYIKGGEGSIAIVDLFSKNDYAELKKLREDDILINDAILTVYVDENAMSNNINPKRLYLYNYDDEVSLVDFSNDTNTNSSYLKAVFGGIFQEENKDKNLEGNLYRFRITEYLRSLIKSKDFKKSPKLALSMTNDYNSSFLNYIKNQTLESPIDNSPNDIKTIPAFSVSCPVGTVLYGANTQAEGKKMKLEIFYTKTKN</sequence>
<keyword evidence="2" id="KW-1185">Reference proteome</keyword>
<dbReference type="AlphaFoldDB" id="A0A4R7F1A1"/>
<reference evidence="1 2" key="1">
    <citation type="submission" date="2019-03" db="EMBL/GenBank/DDBJ databases">
        <title>Genomic Encyclopedia of Archaeal and Bacterial Type Strains, Phase II (KMG-II): from individual species to whole genera.</title>
        <authorList>
            <person name="Goeker M."/>
        </authorList>
    </citation>
    <scope>NUCLEOTIDE SEQUENCE [LARGE SCALE GENOMIC DNA]</scope>
    <source>
        <strain evidence="1 2">DSM 28213</strain>
    </source>
</reference>
<dbReference type="RefSeq" id="WP_133712496.1">
    <property type="nucleotide sequence ID" value="NZ_SOAG01000012.1"/>
</dbReference>
<evidence type="ECO:0000313" key="1">
    <source>
        <dbReference type="EMBL" id="TDS58178.1"/>
    </source>
</evidence>
<gene>
    <name evidence="1" type="ORF">C8P70_1129</name>
</gene>
<dbReference type="Pfam" id="PF14092">
    <property type="entry name" value="DUF4270"/>
    <property type="match status" value="1"/>
</dbReference>
<organism evidence="1 2">
    <name type="scientific">Myroides indicus</name>
    <dbReference type="NCBI Taxonomy" id="1323422"/>
    <lineage>
        <taxon>Bacteria</taxon>
        <taxon>Pseudomonadati</taxon>
        <taxon>Bacteroidota</taxon>
        <taxon>Flavobacteriia</taxon>
        <taxon>Flavobacteriales</taxon>
        <taxon>Flavobacteriaceae</taxon>
        <taxon>Myroides</taxon>
    </lineage>
</organism>